<feature type="non-terminal residue" evidence="1">
    <location>
        <position position="1"/>
    </location>
</feature>
<dbReference type="AlphaFoldDB" id="X0WA97"/>
<gene>
    <name evidence="1" type="ORF">S01H1_60547</name>
</gene>
<dbReference type="EMBL" id="BARS01039661">
    <property type="protein sequence ID" value="GAG21483.1"/>
    <property type="molecule type" value="Genomic_DNA"/>
</dbReference>
<organism evidence="1">
    <name type="scientific">marine sediment metagenome</name>
    <dbReference type="NCBI Taxonomy" id="412755"/>
    <lineage>
        <taxon>unclassified sequences</taxon>
        <taxon>metagenomes</taxon>
        <taxon>ecological metagenomes</taxon>
    </lineage>
</organism>
<sequence length="151" mass="17037">RFLSLSFDSPSTLVADRALLHSLESQSISARINEARGHCRKIDNIYNVYLNPWFHRVVGLKKNERKELARLFYSLSQSDSLMVDTLDAAANWLSSEAAVVLDLLGSGQLIEANRRIAQDRLHILPVRRVAALTMRSLRELEAEFITMTGAI</sequence>
<accession>X0WA97</accession>
<reference evidence="1" key="1">
    <citation type="journal article" date="2014" name="Front. Microbiol.">
        <title>High frequency of phylogenetically diverse reductive dehalogenase-homologous genes in deep subseafloor sedimentary metagenomes.</title>
        <authorList>
            <person name="Kawai M."/>
            <person name="Futagami T."/>
            <person name="Toyoda A."/>
            <person name="Takaki Y."/>
            <person name="Nishi S."/>
            <person name="Hori S."/>
            <person name="Arai W."/>
            <person name="Tsubouchi T."/>
            <person name="Morono Y."/>
            <person name="Uchiyama I."/>
            <person name="Ito T."/>
            <person name="Fujiyama A."/>
            <person name="Inagaki F."/>
            <person name="Takami H."/>
        </authorList>
    </citation>
    <scope>NUCLEOTIDE SEQUENCE</scope>
    <source>
        <strain evidence="1">Expedition CK06-06</strain>
    </source>
</reference>
<evidence type="ECO:0000313" key="1">
    <source>
        <dbReference type="EMBL" id="GAG21483.1"/>
    </source>
</evidence>
<proteinExistence type="predicted"/>
<comment type="caution">
    <text evidence="1">The sequence shown here is derived from an EMBL/GenBank/DDBJ whole genome shotgun (WGS) entry which is preliminary data.</text>
</comment>
<name>X0WA97_9ZZZZ</name>
<protein>
    <submittedName>
        <fullName evidence="1">Uncharacterized protein</fullName>
    </submittedName>
</protein>